<evidence type="ECO:0000313" key="2">
    <source>
        <dbReference type="Proteomes" id="UP000263094"/>
    </source>
</evidence>
<evidence type="ECO:0008006" key="3">
    <source>
        <dbReference type="Google" id="ProtNLM"/>
    </source>
</evidence>
<sequence>MRAWTLTARCPMTEPALSAAAATELLALSPREDSGAGYRKLLATLGHPGTTPAGERLRRLVAQRPWRGHGGVIDAVTIASVVLGGGIGLHDVTDIPDGSTVLVRRSPGGERIVPAFSSRSRPVPSGDLTYGLRAPDGTFTPLAWLGRQDSDSADHQVTASSRTVCVIALGHPDDDPRHTRTAITTIDGVLRRLGIHLDIHPVPDDHSTAGRPERVNK</sequence>
<dbReference type="EMBL" id="QUAK01000120">
    <property type="protein sequence ID" value="RFU84404.1"/>
    <property type="molecule type" value="Genomic_DNA"/>
</dbReference>
<reference evidence="1 2" key="1">
    <citation type="submission" date="2018-08" db="EMBL/GenBank/DDBJ databases">
        <title>Isolation, diversity and antifungal activity of Actinobacteria from wheat.</title>
        <authorList>
            <person name="Han C."/>
        </authorList>
    </citation>
    <scope>NUCLEOTIDE SEQUENCE [LARGE SCALE GENOMIC DNA]</scope>
    <source>
        <strain evidence="1 2">NEAU-YY421</strain>
    </source>
</reference>
<proteinExistence type="predicted"/>
<evidence type="ECO:0000313" key="1">
    <source>
        <dbReference type="EMBL" id="RFU84404.1"/>
    </source>
</evidence>
<comment type="caution">
    <text evidence="1">The sequence shown here is derived from an EMBL/GenBank/DDBJ whole genome shotgun (WGS) entry which is preliminary data.</text>
</comment>
<accession>A0A372M0D3</accession>
<dbReference type="AlphaFoldDB" id="A0A372M0D3"/>
<organism evidence="1 2">
    <name type="scientific">Streptomyces triticagri</name>
    <dbReference type="NCBI Taxonomy" id="2293568"/>
    <lineage>
        <taxon>Bacteria</taxon>
        <taxon>Bacillati</taxon>
        <taxon>Actinomycetota</taxon>
        <taxon>Actinomycetes</taxon>
        <taxon>Kitasatosporales</taxon>
        <taxon>Streptomycetaceae</taxon>
        <taxon>Streptomyces</taxon>
    </lineage>
</organism>
<protein>
    <recommendedName>
        <fullName evidence="3">B3/B4 tRNA-binding domain-containing protein</fullName>
    </recommendedName>
</protein>
<keyword evidence="2" id="KW-1185">Reference proteome</keyword>
<gene>
    <name evidence="1" type="ORF">DY218_22345</name>
</gene>
<name>A0A372M0D3_9ACTN</name>
<dbReference type="Proteomes" id="UP000263094">
    <property type="component" value="Unassembled WGS sequence"/>
</dbReference>